<evidence type="ECO:0000259" key="8">
    <source>
        <dbReference type="PROSITE" id="PS51188"/>
    </source>
</evidence>
<evidence type="ECO:0000256" key="1">
    <source>
        <dbReference type="ARBA" id="ARBA00022723"/>
    </source>
</evidence>
<feature type="domain" description="CR-type" evidence="8">
    <location>
        <begin position="101"/>
        <end position="184"/>
    </location>
</feature>
<keyword evidence="4 6" id="KW-0862">Zinc</keyword>
<dbReference type="InterPro" id="IPR036869">
    <property type="entry name" value="J_dom_sf"/>
</dbReference>
<dbReference type="Proteomes" id="UP000673691">
    <property type="component" value="Unassembled WGS sequence"/>
</dbReference>
<dbReference type="InterPro" id="IPR001623">
    <property type="entry name" value="DnaJ_domain"/>
</dbReference>
<keyword evidence="3 6" id="KW-0863">Zinc-finger</keyword>
<keyword evidence="10" id="KW-1185">Reference proteome</keyword>
<dbReference type="InterPro" id="IPR002939">
    <property type="entry name" value="DnaJ_C"/>
</dbReference>
<dbReference type="InterPro" id="IPR001305">
    <property type="entry name" value="HSP_DnaJ_Cys-rich_dom"/>
</dbReference>
<dbReference type="InterPro" id="IPR008971">
    <property type="entry name" value="HSP40/DnaJ_pept-bd"/>
</dbReference>
<proteinExistence type="predicted"/>
<dbReference type="Gene3D" id="1.10.287.110">
    <property type="entry name" value="DnaJ domain"/>
    <property type="match status" value="1"/>
</dbReference>
<evidence type="ECO:0000256" key="4">
    <source>
        <dbReference type="ARBA" id="ARBA00022833"/>
    </source>
</evidence>
<dbReference type="FunFam" id="2.10.230.10:FF:000002">
    <property type="entry name" value="Molecular chaperone DnaJ"/>
    <property type="match status" value="1"/>
</dbReference>
<keyword evidence="2" id="KW-0677">Repeat</keyword>
<evidence type="ECO:0000313" key="9">
    <source>
        <dbReference type="EMBL" id="KAG5455771.1"/>
    </source>
</evidence>
<organism evidence="9 10">
    <name type="scientific">Olpidium bornovanus</name>
    <dbReference type="NCBI Taxonomy" id="278681"/>
    <lineage>
        <taxon>Eukaryota</taxon>
        <taxon>Fungi</taxon>
        <taxon>Fungi incertae sedis</taxon>
        <taxon>Olpidiomycota</taxon>
        <taxon>Olpidiomycotina</taxon>
        <taxon>Olpidiomycetes</taxon>
        <taxon>Olpidiales</taxon>
        <taxon>Olpidiaceae</taxon>
        <taxon>Olpidium</taxon>
    </lineage>
</organism>
<dbReference type="PROSITE" id="PS51188">
    <property type="entry name" value="ZF_CR"/>
    <property type="match status" value="1"/>
</dbReference>
<dbReference type="EMBL" id="JAEFCI010012829">
    <property type="protein sequence ID" value="KAG5455771.1"/>
    <property type="molecule type" value="Genomic_DNA"/>
</dbReference>
<dbReference type="GO" id="GO:0008270">
    <property type="term" value="F:zinc ion binding"/>
    <property type="evidence" value="ECO:0007669"/>
    <property type="project" value="UniProtKB-KW"/>
</dbReference>
<dbReference type="PROSITE" id="PS50076">
    <property type="entry name" value="DNAJ_2"/>
    <property type="match status" value="1"/>
</dbReference>
<dbReference type="SUPFAM" id="SSF46565">
    <property type="entry name" value="Chaperone J-domain"/>
    <property type="match status" value="1"/>
</dbReference>
<dbReference type="Pfam" id="PF00684">
    <property type="entry name" value="DnaJ_CXXCXGXG"/>
    <property type="match status" value="1"/>
</dbReference>
<dbReference type="Gene3D" id="2.10.230.10">
    <property type="entry name" value="Heat shock protein DnaJ, cysteine-rich domain"/>
    <property type="match status" value="1"/>
</dbReference>
<gene>
    <name evidence="9" type="ORF">BJ554DRAFT_4702</name>
</gene>
<evidence type="ECO:0000259" key="7">
    <source>
        <dbReference type="PROSITE" id="PS50076"/>
    </source>
</evidence>
<dbReference type="InterPro" id="IPR044713">
    <property type="entry name" value="DNJA1/2-like"/>
</dbReference>
<evidence type="ECO:0000256" key="2">
    <source>
        <dbReference type="ARBA" id="ARBA00022737"/>
    </source>
</evidence>
<feature type="non-terminal residue" evidence="9">
    <location>
        <position position="292"/>
    </location>
</feature>
<evidence type="ECO:0000256" key="5">
    <source>
        <dbReference type="ARBA" id="ARBA00023186"/>
    </source>
</evidence>
<evidence type="ECO:0000256" key="3">
    <source>
        <dbReference type="ARBA" id="ARBA00022771"/>
    </source>
</evidence>
<comment type="caution">
    <text evidence="9">The sequence shown here is derived from an EMBL/GenBank/DDBJ whole genome shotgun (WGS) entry which is preliminary data.</text>
</comment>
<dbReference type="Gene3D" id="2.60.260.20">
    <property type="entry name" value="Urease metallochaperone UreE, N-terminal domain"/>
    <property type="match status" value="2"/>
</dbReference>
<dbReference type="CDD" id="cd06257">
    <property type="entry name" value="DnaJ"/>
    <property type="match status" value="1"/>
</dbReference>
<feature type="zinc finger region" description="CR-type" evidence="6">
    <location>
        <begin position="101"/>
        <end position="184"/>
    </location>
</feature>
<name>A0A8H7ZLT7_9FUNG</name>
<dbReference type="SUPFAM" id="SSF49493">
    <property type="entry name" value="HSP40/DnaJ peptide-binding domain"/>
    <property type="match status" value="1"/>
</dbReference>
<sequence length="292" mass="32351">MRDLAIKHHPDKGGSADFFAEISHAADTLLDDEKRRIYDQYGEEGLKKNQGAREGHHDPFDVFSHFFGGFGGGHGPFQSGENRGPQVVLDLPVDLRDLYTGTEIEVDISKQVICDSCRGTGAEKVDDVKPCATCGGRGLRIVKQMLGPGIYQQMQTTCDACGGRGKIVKSTCQTCKGRKVRRGSDRLTVVVEKGMRDEQRIEFAAEGDESPDHLPGDVIFVVREQAHPVFVRRGDNLYTKEAITLLEVRRPGLWGKEAFRPISNSTGGHALTGFERKFKHLDGEEVLVRRTN</sequence>
<keyword evidence="5" id="KW-0143">Chaperone</keyword>
<keyword evidence="1 6" id="KW-0479">Metal-binding</keyword>
<accession>A0A8H7ZLT7</accession>
<dbReference type="PANTHER" id="PTHR43888">
    <property type="entry name" value="DNAJ-LIKE-2, ISOFORM A-RELATED"/>
    <property type="match status" value="1"/>
</dbReference>
<dbReference type="Pfam" id="PF01556">
    <property type="entry name" value="DnaJ_C"/>
    <property type="match status" value="1"/>
</dbReference>
<feature type="domain" description="J" evidence="7">
    <location>
        <begin position="1"/>
        <end position="42"/>
    </location>
</feature>
<dbReference type="Pfam" id="PF00226">
    <property type="entry name" value="DnaJ"/>
    <property type="match status" value="1"/>
</dbReference>
<reference evidence="9 10" key="1">
    <citation type="journal article" name="Sci. Rep.">
        <title>Genome-scale phylogenetic analyses confirm Olpidium as the closest living zoosporic fungus to the non-flagellated, terrestrial fungi.</title>
        <authorList>
            <person name="Chang Y."/>
            <person name="Rochon D."/>
            <person name="Sekimoto S."/>
            <person name="Wang Y."/>
            <person name="Chovatia M."/>
            <person name="Sandor L."/>
            <person name="Salamov A."/>
            <person name="Grigoriev I.V."/>
            <person name="Stajich J.E."/>
            <person name="Spatafora J.W."/>
        </authorList>
    </citation>
    <scope>NUCLEOTIDE SEQUENCE [LARGE SCALE GENOMIC DNA]</scope>
    <source>
        <strain evidence="9">S191</strain>
    </source>
</reference>
<evidence type="ECO:0000256" key="6">
    <source>
        <dbReference type="PROSITE-ProRule" id="PRU00546"/>
    </source>
</evidence>
<dbReference type="InterPro" id="IPR036410">
    <property type="entry name" value="HSP_DnaJ_Cys-rich_dom_sf"/>
</dbReference>
<evidence type="ECO:0000313" key="10">
    <source>
        <dbReference type="Proteomes" id="UP000673691"/>
    </source>
</evidence>
<dbReference type="CDD" id="cd10719">
    <property type="entry name" value="DnaJ_zf"/>
    <property type="match status" value="1"/>
</dbReference>
<dbReference type="SUPFAM" id="SSF57938">
    <property type="entry name" value="DnaJ/Hsp40 cysteine-rich domain"/>
    <property type="match status" value="1"/>
</dbReference>
<dbReference type="GO" id="GO:0006457">
    <property type="term" value="P:protein folding"/>
    <property type="evidence" value="ECO:0007669"/>
    <property type="project" value="InterPro"/>
</dbReference>
<dbReference type="GO" id="GO:0030544">
    <property type="term" value="F:Hsp70 protein binding"/>
    <property type="evidence" value="ECO:0007669"/>
    <property type="project" value="InterPro"/>
</dbReference>
<dbReference type="PRINTS" id="PR00625">
    <property type="entry name" value="JDOMAIN"/>
</dbReference>
<protein>
    <submittedName>
        <fullName evidence="9">Uncharacterized protein</fullName>
    </submittedName>
</protein>
<dbReference type="GO" id="GO:0051082">
    <property type="term" value="F:unfolded protein binding"/>
    <property type="evidence" value="ECO:0007669"/>
    <property type="project" value="InterPro"/>
</dbReference>
<dbReference type="OrthoDB" id="550424at2759"/>
<dbReference type="AlphaFoldDB" id="A0A8H7ZLT7"/>